<evidence type="ECO:0000313" key="1">
    <source>
        <dbReference type="EMBL" id="KRY65470.1"/>
    </source>
</evidence>
<organism evidence="2 4">
    <name type="scientific">Trichinella pseudospiralis</name>
    <name type="common">Parasitic roundworm</name>
    <dbReference type="NCBI Taxonomy" id="6337"/>
    <lineage>
        <taxon>Eukaryota</taxon>
        <taxon>Metazoa</taxon>
        <taxon>Ecdysozoa</taxon>
        <taxon>Nematoda</taxon>
        <taxon>Enoplea</taxon>
        <taxon>Dorylaimia</taxon>
        <taxon>Trichinellida</taxon>
        <taxon>Trichinellidae</taxon>
        <taxon>Trichinella</taxon>
    </lineage>
</organism>
<dbReference type="Proteomes" id="UP000054826">
    <property type="component" value="Unassembled WGS sequence"/>
</dbReference>
<comment type="caution">
    <text evidence="2">The sequence shown here is derived from an EMBL/GenBank/DDBJ whole genome shotgun (WGS) entry which is preliminary data.</text>
</comment>
<protein>
    <submittedName>
        <fullName evidence="2">Uncharacterized protein</fullName>
    </submittedName>
</protein>
<sequence length="176" mass="19049">MYQSMELVTPVKRAAASSRLVRFFRQAADASLAICRRAVQGKDRRRCNNVRSFLSNPTHFFYSTILGPCPLHHSLPHEEHAPCSFPASVYNLGGRLAVPVRPKFGIYGELHPHLITITISGLSKPFGIVAPGRLSFGLPRTPAPNLYAGAARTPLRTSLGHPSALRTSGPLTAGAL</sequence>
<proteinExistence type="predicted"/>
<dbReference type="AlphaFoldDB" id="A0A0V1IUJ5"/>
<dbReference type="Proteomes" id="UP000054632">
    <property type="component" value="Unassembled WGS sequence"/>
</dbReference>
<name>A0A0V1IUJ5_TRIPS</name>
<accession>A0A0V1IUJ5</accession>
<gene>
    <name evidence="1" type="ORF">T4A_8122</name>
    <name evidence="2" type="ORF">T4C_13491</name>
</gene>
<evidence type="ECO:0000313" key="4">
    <source>
        <dbReference type="Proteomes" id="UP000054826"/>
    </source>
</evidence>
<reference evidence="3 4" key="1">
    <citation type="submission" date="2015-01" db="EMBL/GenBank/DDBJ databases">
        <title>Evolution of Trichinella species and genotypes.</title>
        <authorList>
            <person name="Korhonen P.K."/>
            <person name="Edoardo P."/>
            <person name="Giuseppe L.R."/>
            <person name="Gasser R.B."/>
        </authorList>
    </citation>
    <scope>NUCLEOTIDE SEQUENCE [LARGE SCALE GENOMIC DNA]</scope>
    <source>
        <strain evidence="1">ISS13</strain>
        <strain evidence="2">ISS176</strain>
    </source>
</reference>
<evidence type="ECO:0000313" key="2">
    <source>
        <dbReference type="EMBL" id="KRZ26221.1"/>
    </source>
</evidence>
<evidence type="ECO:0000313" key="3">
    <source>
        <dbReference type="Proteomes" id="UP000054632"/>
    </source>
</evidence>
<dbReference type="EMBL" id="JYDV01000185">
    <property type="protein sequence ID" value="KRZ26221.1"/>
    <property type="molecule type" value="Genomic_DNA"/>
</dbReference>
<dbReference type="EMBL" id="JYDR01000208">
    <property type="protein sequence ID" value="KRY65470.1"/>
    <property type="molecule type" value="Genomic_DNA"/>
</dbReference>